<keyword evidence="7" id="KW-1185">Reference proteome</keyword>
<name>A0A8J1UMU9_OWEFU</name>
<evidence type="ECO:0000256" key="1">
    <source>
        <dbReference type="ARBA" id="ARBA00022659"/>
    </source>
</evidence>
<accession>A0A8J1UMU9</accession>
<dbReference type="InterPro" id="IPR035976">
    <property type="entry name" value="Sushi/SCR/CCP_sf"/>
</dbReference>
<evidence type="ECO:0000256" key="3">
    <source>
        <dbReference type="ARBA" id="ARBA00023157"/>
    </source>
</evidence>
<dbReference type="Gene3D" id="2.10.70.10">
    <property type="entry name" value="Complement Module, domain 1"/>
    <property type="match status" value="2"/>
</dbReference>
<evidence type="ECO:0000256" key="5">
    <source>
        <dbReference type="PROSITE-ProRule" id="PRU00302"/>
    </source>
</evidence>
<dbReference type="PROSITE" id="PS50923">
    <property type="entry name" value="SUSHI"/>
    <property type="match status" value="2"/>
</dbReference>
<organism evidence="6 7">
    <name type="scientific">Owenia fusiformis</name>
    <name type="common">Polychaete worm</name>
    <dbReference type="NCBI Taxonomy" id="6347"/>
    <lineage>
        <taxon>Eukaryota</taxon>
        <taxon>Metazoa</taxon>
        <taxon>Spiralia</taxon>
        <taxon>Lophotrochozoa</taxon>
        <taxon>Annelida</taxon>
        <taxon>Polychaeta</taxon>
        <taxon>Sedentaria</taxon>
        <taxon>Canalipalpata</taxon>
        <taxon>Sabellida</taxon>
        <taxon>Oweniida</taxon>
        <taxon>Oweniidae</taxon>
        <taxon>Owenia</taxon>
    </lineage>
</organism>
<dbReference type="Proteomes" id="UP000749559">
    <property type="component" value="Unassembled WGS sequence"/>
</dbReference>
<keyword evidence="4" id="KW-0325">Glycoprotein</keyword>
<gene>
    <name evidence="6" type="ORF">OFUS_LOCUS18783</name>
</gene>
<feature type="disulfide bond" evidence="5">
    <location>
        <begin position="177"/>
        <end position="204"/>
    </location>
</feature>
<dbReference type="Pfam" id="PF00084">
    <property type="entry name" value="Sushi"/>
    <property type="match status" value="2"/>
</dbReference>
<dbReference type="AlphaFoldDB" id="A0A8J1UMU9"/>
<evidence type="ECO:0000256" key="2">
    <source>
        <dbReference type="ARBA" id="ARBA00022737"/>
    </source>
</evidence>
<evidence type="ECO:0000256" key="4">
    <source>
        <dbReference type="ARBA" id="ARBA00023180"/>
    </source>
</evidence>
<protein>
    <submittedName>
        <fullName evidence="6">Uncharacterized protein</fullName>
    </submittedName>
</protein>
<dbReference type="PANTHER" id="PTHR19325:SF574">
    <property type="entry name" value="SUSHI, VON WILLEBRAND FACTOR TYPE A, EGF AND PENTRAXIN DOMAIN-CONTAINING PROTEIN 1"/>
    <property type="match status" value="1"/>
</dbReference>
<dbReference type="SUPFAM" id="SSF57535">
    <property type="entry name" value="Complement control module/SCR domain"/>
    <property type="match status" value="3"/>
</dbReference>
<comment type="caution">
    <text evidence="6">The sequence shown here is derived from an EMBL/GenBank/DDBJ whole genome shotgun (WGS) entry which is preliminary data.</text>
</comment>
<comment type="caution">
    <text evidence="5">Lacks conserved residue(s) required for the propagation of feature annotation.</text>
</comment>
<reference evidence="6" key="1">
    <citation type="submission" date="2022-03" db="EMBL/GenBank/DDBJ databases">
        <authorList>
            <person name="Martin C."/>
        </authorList>
    </citation>
    <scope>NUCLEOTIDE SEQUENCE</scope>
</reference>
<keyword evidence="2" id="KW-0677">Repeat</keyword>
<dbReference type="InterPro" id="IPR050350">
    <property type="entry name" value="Compl-Cell_Adhes-Reg"/>
</dbReference>
<dbReference type="EMBL" id="CAIIXF020000009">
    <property type="protein sequence ID" value="CAH1794011.1"/>
    <property type="molecule type" value="Genomic_DNA"/>
</dbReference>
<sequence>EIQSIQSDVDTDWKICNVEIYATPACRPVSEIEHGSIENSTSWITSYTCNERYENATSAVNCYNHTWSQTPSCTLANCEEPPTTEHGRRNFTSTLVHSIADYTCDEGYQISNITSLQCSSNDSWVPYESYFNDALISSLTLVPECYIVDCGQPQGIKNGSLELPNGTTYNSVANYSCNDGFYLRGSKTVICETSGNWTSQGQVCHPIPTTIETTTTTGDTISTSTDGTINNSTTDGTIPITEDTAATSTETTATTNGTIPRIDYTFPTLTGTIATTEGINQSTIETMPETEETSTPYPNKTIQPGFKSSPKTTVSETMPLIIVFKNIAEEIEKADEYVPHKRIEYEPSEANYAAAIAIPICVPPIIFISLIVILDLPKLIMDITQAYKFVVYGTNKKSRDGQNVPIFKAIESE</sequence>
<evidence type="ECO:0000313" key="6">
    <source>
        <dbReference type="EMBL" id="CAH1794011.1"/>
    </source>
</evidence>
<keyword evidence="1 5" id="KW-0768">Sushi</keyword>
<feature type="non-terminal residue" evidence="6">
    <location>
        <position position="1"/>
    </location>
</feature>
<evidence type="ECO:0000313" key="7">
    <source>
        <dbReference type="Proteomes" id="UP000749559"/>
    </source>
</evidence>
<keyword evidence="3 5" id="KW-1015">Disulfide bond</keyword>
<dbReference type="OrthoDB" id="6156501at2759"/>
<proteinExistence type="predicted"/>
<dbReference type="CDD" id="cd00033">
    <property type="entry name" value="CCP"/>
    <property type="match status" value="2"/>
</dbReference>
<dbReference type="PANTHER" id="PTHR19325">
    <property type="entry name" value="COMPLEMENT COMPONENT-RELATED SUSHI DOMAIN-CONTAINING"/>
    <property type="match status" value="1"/>
</dbReference>
<dbReference type="SMART" id="SM00032">
    <property type="entry name" value="CCP"/>
    <property type="match status" value="3"/>
</dbReference>
<dbReference type="InterPro" id="IPR000436">
    <property type="entry name" value="Sushi_SCR_CCP_dom"/>
</dbReference>